<comment type="caution">
    <text evidence="1">The sequence shown here is derived from an EMBL/GenBank/DDBJ whole genome shotgun (WGS) entry which is preliminary data.</text>
</comment>
<feature type="non-terminal residue" evidence="1">
    <location>
        <position position="1"/>
    </location>
</feature>
<protein>
    <recommendedName>
        <fullName evidence="3">Acyl-CoA transferase</fullName>
    </recommendedName>
</protein>
<accession>A0A2W4ZT44</accession>
<evidence type="ECO:0000313" key="2">
    <source>
        <dbReference type="Proteomes" id="UP000249557"/>
    </source>
</evidence>
<gene>
    <name evidence="1" type="ORF">DI626_08150</name>
</gene>
<sequence>LVIIRDGNPDAEYVLGGFSNVYYSHNIEIEIYIQEGATAQRDRKYDELMQVIGEVLETHPTLDGLVAGLTYGRPEPTTQPLDGGPPIKFGVILLLAEYETATPLT</sequence>
<dbReference type="EMBL" id="QFNK01000171">
    <property type="protein sequence ID" value="PZO84666.1"/>
    <property type="molecule type" value="Genomic_DNA"/>
</dbReference>
<reference evidence="1 2" key="1">
    <citation type="submission" date="2017-08" db="EMBL/GenBank/DDBJ databases">
        <title>Infants hospitalized years apart are colonized by the same room-sourced microbial strains.</title>
        <authorList>
            <person name="Brooks B."/>
            <person name="Olm M.R."/>
            <person name="Firek B.A."/>
            <person name="Baker R."/>
            <person name="Thomas B.C."/>
            <person name="Morowitz M.J."/>
            <person name="Banfield J.F."/>
        </authorList>
    </citation>
    <scope>NUCLEOTIDE SEQUENCE [LARGE SCALE GENOMIC DNA]</scope>
    <source>
        <strain evidence="1">S2_018_000_R2_104</strain>
    </source>
</reference>
<evidence type="ECO:0000313" key="1">
    <source>
        <dbReference type="EMBL" id="PZO84666.1"/>
    </source>
</evidence>
<evidence type="ECO:0008006" key="3">
    <source>
        <dbReference type="Google" id="ProtNLM"/>
    </source>
</evidence>
<dbReference type="AlphaFoldDB" id="A0A2W4ZT44"/>
<organism evidence="1 2">
    <name type="scientific">Micavibrio aeruginosavorus</name>
    <dbReference type="NCBI Taxonomy" id="349221"/>
    <lineage>
        <taxon>Bacteria</taxon>
        <taxon>Pseudomonadati</taxon>
        <taxon>Bdellovibrionota</taxon>
        <taxon>Bdellovibrionia</taxon>
        <taxon>Bdellovibrionales</taxon>
        <taxon>Pseudobdellovibrionaceae</taxon>
        <taxon>Micavibrio</taxon>
    </lineage>
</organism>
<dbReference type="Proteomes" id="UP000249557">
    <property type="component" value="Unassembled WGS sequence"/>
</dbReference>
<name>A0A2W4ZT44_9BACT</name>
<proteinExistence type="predicted"/>